<dbReference type="SMART" id="SM00054">
    <property type="entry name" value="EFh"/>
    <property type="match status" value="5"/>
</dbReference>
<evidence type="ECO:0000313" key="15">
    <source>
        <dbReference type="Proteomes" id="UP001152320"/>
    </source>
</evidence>
<keyword evidence="5" id="KW-0256">Endoplasmic reticulum</keyword>
<evidence type="ECO:0000256" key="5">
    <source>
        <dbReference type="ARBA" id="ARBA00022824"/>
    </source>
</evidence>
<feature type="domain" description="EF-hand" evidence="13">
    <location>
        <begin position="277"/>
        <end position="312"/>
    </location>
</feature>
<keyword evidence="2" id="KW-0479">Metal-binding</keyword>
<evidence type="ECO:0000256" key="1">
    <source>
        <dbReference type="ARBA" id="ARBA00004319"/>
    </source>
</evidence>
<comment type="subcellular location">
    <subcellularLocation>
        <location evidence="1">Endoplasmic reticulum lumen</location>
    </subcellularLocation>
</comment>
<evidence type="ECO:0000256" key="3">
    <source>
        <dbReference type="ARBA" id="ARBA00022729"/>
    </source>
</evidence>
<comment type="subunit">
    <text evidence="10">Interacts with PCSK6 (immature form including the propeptide); probably involved in the maturation and the secretion of PCSK6.</text>
</comment>
<feature type="domain" description="EF-hand" evidence="13">
    <location>
        <begin position="72"/>
        <end position="107"/>
    </location>
</feature>
<keyword evidence="4" id="KW-0677">Repeat</keyword>
<keyword evidence="7" id="KW-0325">Glycoprotein</keyword>
<dbReference type="CDD" id="cd16226">
    <property type="entry name" value="EFh_CREC_Calumenin_like"/>
    <property type="match status" value="1"/>
</dbReference>
<evidence type="ECO:0000256" key="12">
    <source>
        <dbReference type="SAM" id="SignalP"/>
    </source>
</evidence>
<feature type="signal peptide" evidence="12">
    <location>
        <begin position="1"/>
        <end position="20"/>
    </location>
</feature>
<evidence type="ECO:0000256" key="11">
    <source>
        <dbReference type="ARBA" id="ARBA00072696"/>
    </source>
</evidence>
<feature type="domain" description="EF-hand" evidence="13">
    <location>
        <begin position="162"/>
        <end position="197"/>
    </location>
</feature>
<evidence type="ECO:0000256" key="2">
    <source>
        <dbReference type="ARBA" id="ARBA00022723"/>
    </source>
</evidence>
<dbReference type="Pfam" id="PF13499">
    <property type="entry name" value="EF-hand_7"/>
    <property type="match status" value="1"/>
</dbReference>
<dbReference type="OrthoDB" id="293868at2759"/>
<sequence length="327" mass="37973">MQCSQCMVLALTLTLATVLAKPAENDRVRKDPKLSGQEHFAGDGHEHNADYDHDAFLGEEDAKTFDSLTPEESMDRLGKIVDRIDKNKDGFVVLDELKKHIEHQQHMSNVAHSTSVWKIRDYNRDGHVTLQEYIYMAYGVITSKGEDELVQLEENERMDFRKMIRRDKKRWNYADQDRNGHLNIDEFTSFLHPEESPHMRSIVIEETLEDIDRDGDGLVSLEEYIGDMFKPESPNEPEPAWVAQEREQFGLYRDRNKDGKMDQAEIGEWILPTEYDHAEAEAKHLMYEADTNKDDKLTKKEILDSYDLFVGSQATDFGEALTRHDEF</sequence>
<dbReference type="Gene3D" id="1.10.238.10">
    <property type="entry name" value="EF-hand"/>
    <property type="match status" value="2"/>
</dbReference>
<comment type="caution">
    <text evidence="14">The sequence shown here is derived from an EMBL/GenBank/DDBJ whole genome shotgun (WGS) entry which is preliminary data.</text>
</comment>
<keyword evidence="6" id="KW-0106">Calcium</keyword>
<dbReference type="Proteomes" id="UP001152320">
    <property type="component" value="Chromosome 19"/>
</dbReference>
<evidence type="ECO:0000256" key="8">
    <source>
        <dbReference type="ARBA" id="ARBA00023186"/>
    </source>
</evidence>
<feature type="domain" description="EF-hand" evidence="13">
    <location>
        <begin position="199"/>
        <end position="234"/>
    </location>
</feature>
<protein>
    <recommendedName>
        <fullName evidence="11">Reticulocalbin-3</fullName>
    </recommendedName>
</protein>
<reference evidence="14" key="1">
    <citation type="submission" date="2021-10" db="EMBL/GenBank/DDBJ databases">
        <title>Tropical sea cucumber genome reveals ecological adaptation and Cuvierian tubules defense mechanism.</title>
        <authorList>
            <person name="Chen T."/>
        </authorList>
    </citation>
    <scope>NUCLEOTIDE SEQUENCE</scope>
    <source>
        <strain evidence="14">Nanhai2018</strain>
        <tissue evidence="14">Muscle</tissue>
    </source>
</reference>
<comment type="function">
    <text evidence="9">Probable molecular chaperone assisting protein biosynthesis and transport in the endoplasmic reticulum. Required for the proper biosynthesis and transport of pulmonary surfactant-associated protein A/SP-A, pulmonary surfactant-associated protein D/SP-D and the lipid transporter ABCA3. By regulating both the proper expression and the degradation through the endoplasmic reticulum-associated protein degradation pathway of these proteins plays a crucial role in pulmonary surfactant homeostasis. Has an anti-fibrotic activity by negatively regulating the secretion of type I and type III collagens. This calcium-binding protein also transiently associates with immature PCSK6 and regulates its secretion.</text>
</comment>
<keyword evidence="8" id="KW-0143">Chaperone</keyword>
<dbReference type="GO" id="GO:0005788">
    <property type="term" value="C:endoplasmic reticulum lumen"/>
    <property type="evidence" value="ECO:0007669"/>
    <property type="project" value="UniProtKB-SubCell"/>
</dbReference>
<organism evidence="14 15">
    <name type="scientific">Holothuria leucospilota</name>
    <name type="common">Black long sea cucumber</name>
    <name type="synonym">Mertensiothuria leucospilota</name>
    <dbReference type="NCBI Taxonomy" id="206669"/>
    <lineage>
        <taxon>Eukaryota</taxon>
        <taxon>Metazoa</taxon>
        <taxon>Echinodermata</taxon>
        <taxon>Eleutherozoa</taxon>
        <taxon>Echinozoa</taxon>
        <taxon>Holothuroidea</taxon>
        <taxon>Aspidochirotacea</taxon>
        <taxon>Aspidochirotida</taxon>
        <taxon>Holothuriidae</taxon>
        <taxon>Holothuria</taxon>
    </lineage>
</organism>
<evidence type="ECO:0000256" key="6">
    <source>
        <dbReference type="ARBA" id="ARBA00022837"/>
    </source>
</evidence>
<name>A0A9Q0YKN3_HOLLE</name>
<evidence type="ECO:0000313" key="14">
    <source>
        <dbReference type="EMBL" id="KAJ8024308.1"/>
    </source>
</evidence>
<dbReference type="FunFam" id="1.10.238.10:FF:000090">
    <property type="entry name" value="calumenin isoform X2"/>
    <property type="match status" value="1"/>
</dbReference>
<dbReference type="PANTHER" id="PTHR10827">
    <property type="entry name" value="RETICULOCALBIN"/>
    <property type="match status" value="1"/>
</dbReference>
<feature type="chain" id="PRO_5040111067" description="Reticulocalbin-3" evidence="12">
    <location>
        <begin position="21"/>
        <end position="327"/>
    </location>
</feature>
<dbReference type="PANTHER" id="PTHR10827:SF52">
    <property type="entry name" value="IP16409P"/>
    <property type="match status" value="1"/>
</dbReference>
<gene>
    <name evidence="14" type="ORF">HOLleu_37017</name>
</gene>
<dbReference type="GO" id="GO:0015031">
    <property type="term" value="P:protein transport"/>
    <property type="evidence" value="ECO:0007669"/>
    <property type="project" value="UniProtKB-ARBA"/>
</dbReference>
<dbReference type="InterPro" id="IPR018247">
    <property type="entry name" value="EF_Hand_1_Ca_BS"/>
</dbReference>
<evidence type="ECO:0000256" key="7">
    <source>
        <dbReference type="ARBA" id="ARBA00023180"/>
    </source>
</evidence>
<dbReference type="GO" id="GO:0005509">
    <property type="term" value="F:calcium ion binding"/>
    <property type="evidence" value="ECO:0007669"/>
    <property type="project" value="InterPro"/>
</dbReference>
<keyword evidence="15" id="KW-1185">Reference proteome</keyword>
<evidence type="ECO:0000256" key="10">
    <source>
        <dbReference type="ARBA" id="ARBA00063143"/>
    </source>
</evidence>
<accession>A0A9Q0YKN3</accession>
<dbReference type="InterPro" id="IPR011992">
    <property type="entry name" value="EF-hand-dom_pair"/>
</dbReference>
<dbReference type="PROSITE" id="PS00018">
    <property type="entry name" value="EF_HAND_1"/>
    <property type="match status" value="5"/>
</dbReference>
<dbReference type="FunFam" id="1.10.238.10:FF:000104">
    <property type="entry name" value="calumenin isoform X1"/>
    <property type="match status" value="1"/>
</dbReference>
<dbReference type="SUPFAM" id="SSF47473">
    <property type="entry name" value="EF-hand"/>
    <property type="match status" value="2"/>
</dbReference>
<proteinExistence type="predicted"/>
<dbReference type="PROSITE" id="PS50222">
    <property type="entry name" value="EF_HAND_2"/>
    <property type="match status" value="4"/>
</dbReference>
<dbReference type="AlphaFoldDB" id="A0A9Q0YKN3"/>
<dbReference type="EMBL" id="JAIZAY010000019">
    <property type="protein sequence ID" value="KAJ8024308.1"/>
    <property type="molecule type" value="Genomic_DNA"/>
</dbReference>
<keyword evidence="3 12" id="KW-0732">Signal</keyword>
<evidence type="ECO:0000256" key="4">
    <source>
        <dbReference type="ARBA" id="ARBA00022737"/>
    </source>
</evidence>
<evidence type="ECO:0000259" key="13">
    <source>
        <dbReference type="PROSITE" id="PS50222"/>
    </source>
</evidence>
<dbReference type="InterPro" id="IPR002048">
    <property type="entry name" value="EF_hand_dom"/>
</dbReference>
<evidence type="ECO:0000256" key="9">
    <source>
        <dbReference type="ARBA" id="ARBA00056975"/>
    </source>
</evidence>